<dbReference type="AlphaFoldDB" id="A0A0S4QNK1"/>
<evidence type="ECO:0008006" key="4">
    <source>
        <dbReference type="Google" id="ProtNLM"/>
    </source>
</evidence>
<dbReference type="PANTHER" id="PTHR43883:SF1">
    <property type="entry name" value="GLUCONOKINASE"/>
    <property type="match status" value="1"/>
</dbReference>
<reference evidence="3" key="1">
    <citation type="submission" date="2015-11" db="EMBL/GenBank/DDBJ databases">
        <authorList>
            <person name="Varghese N."/>
        </authorList>
    </citation>
    <scope>NUCLEOTIDE SEQUENCE [LARGE SCALE GENOMIC DNA]</scope>
    <source>
        <strain evidence="3">DSM 45899</strain>
    </source>
</reference>
<feature type="region of interest" description="Disordered" evidence="1">
    <location>
        <begin position="527"/>
        <end position="555"/>
    </location>
</feature>
<dbReference type="SUPFAM" id="SSF56112">
    <property type="entry name" value="Protein kinase-like (PK-like)"/>
    <property type="match status" value="1"/>
</dbReference>
<dbReference type="EMBL" id="FAOZ01000007">
    <property type="protein sequence ID" value="CUU56472.1"/>
    <property type="molecule type" value="Genomic_DNA"/>
</dbReference>
<dbReference type="Proteomes" id="UP000198802">
    <property type="component" value="Unassembled WGS sequence"/>
</dbReference>
<accession>A0A0S4QNK1</accession>
<dbReference type="Gene3D" id="3.40.50.300">
    <property type="entry name" value="P-loop containing nucleotide triphosphate hydrolases"/>
    <property type="match status" value="1"/>
</dbReference>
<dbReference type="InterPro" id="IPR052732">
    <property type="entry name" value="Cell-binding_unc_protein"/>
</dbReference>
<evidence type="ECO:0000313" key="3">
    <source>
        <dbReference type="Proteomes" id="UP000198802"/>
    </source>
</evidence>
<dbReference type="RefSeq" id="WP_091276725.1">
    <property type="nucleotide sequence ID" value="NZ_FAOZ01000007.1"/>
</dbReference>
<proteinExistence type="predicted"/>
<feature type="region of interest" description="Disordered" evidence="1">
    <location>
        <begin position="484"/>
        <end position="509"/>
    </location>
</feature>
<sequence length="555" mass="58461">MFLHDDAPSGQATDIRSESWAPTEVGTAPEPAVRELRLDSRETVETATAVVFLTEDRAYKLRKPVDLGFIHLRSRQARLNACEDEVRLNRELAADTYLGVADIRDGSGRLCDHMVVMQRMPAARRLSTLVAASVTATAAPEAQAGLLAELQALARRTAAFHDQCATSPEITRAGGRFALQALWLEALEGLAPFRGRLLDAAVVDEIGTLALRYLTGRGALLARRARTGRIRAGHGDLRADDIYCLPDGPRILGSVSPDPARRVGDVLGGVASLAVDLELLGAPAAARAFLDAYREVSGDAGPASLEHLFIAQRAVVRAGAACVRAHQGVPGADEQARALAALALAHLRRGRVRLVLVGGLPGTGKSTLSRKLVAAGDDWLLLRSDIVRKELVGLAPEVSAVAPPGEGIYTADATEHSYAELLTRAHHALEHGQTVVLDASWSSRRPRERAAEVAGECDADLMSIRCVTPPKVAVARIAARAASSAAGRAGGPGSEAPGVSAGGRGPVGAVVDPSDATELVYFDMATRTDPWPQATDVDTSTSAEESAAAARRLVD</sequence>
<gene>
    <name evidence="2" type="ORF">Ga0074812_107356</name>
</gene>
<dbReference type="PANTHER" id="PTHR43883">
    <property type="entry name" value="SLR0207 PROTEIN"/>
    <property type="match status" value="1"/>
</dbReference>
<dbReference type="SUPFAM" id="SSF52540">
    <property type="entry name" value="P-loop containing nucleoside triphosphate hydrolases"/>
    <property type="match status" value="1"/>
</dbReference>
<feature type="compositionally biased region" description="Low complexity" evidence="1">
    <location>
        <begin position="539"/>
        <end position="555"/>
    </location>
</feature>
<organism evidence="2 3">
    <name type="scientific">Parafrankia irregularis</name>
    <dbReference type="NCBI Taxonomy" id="795642"/>
    <lineage>
        <taxon>Bacteria</taxon>
        <taxon>Bacillati</taxon>
        <taxon>Actinomycetota</taxon>
        <taxon>Actinomycetes</taxon>
        <taxon>Frankiales</taxon>
        <taxon>Frankiaceae</taxon>
        <taxon>Parafrankia</taxon>
    </lineage>
</organism>
<evidence type="ECO:0000256" key="1">
    <source>
        <dbReference type="SAM" id="MobiDB-lite"/>
    </source>
</evidence>
<dbReference type="InterPro" id="IPR027417">
    <property type="entry name" value="P-loop_NTPase"/>
</dbReference>
<keyword evidence="3" id="KW-1185">Reference proteome</keyword>
<evidence type="ECO:0000313" key="2">
    <source>
        <dbReference type="EMBL" id="CUU56472.1"/>
    </source>
</evidence>
<name>A0A0S4QNK1_9ACTN</name>
<protein>
    <recommendedName>
        <fullName evidence="4">AAA domain-containing protein</fullName>
    </recommendedName>
</protein>
<feature type="region of interest" description="Disordered" evidence="1">
    <location>
        <begin position="1"/>
        <end position="28"/>
    </location>
</feature>
<dbReference type="Pfam" id="PF13671">
    <property type="entry name" value="AAA_33"/>
    <property type="match status" value="1"/>
</dbReference>
<dbReference type="InterPro" id="IPR011009">
    <property type="entry name" value="Kinase-like_dom_sf"/>
</dbReference>